<dbReference type="InterPro" id="IPR045358">
    <property type="entry name" value="Ty3_capsid"/>
</dbReference>
<evidence type="ECO:0000313" key="5">
    <source>
        <dbReference type="EMBL" id="VFQ62212.1"/>
    </source>
</evidence>
<feature type="domain" description="Ty3 transposon capsid-like protein" evidence="3">
    <location>
        <begin position="30"/>
        <end position="161"/>
    </location>
</feature>
<dbReference type="Proteomes" id="UP000595140">
    <property type="component" value="Unassembled WGS sequence"/>
</dbReference>
<evidence type="ECO:0000256" key="1">
    <source>
        <dbReference type="SAM" id="Coils"/>
    </source>
</evidence>
<dbReference type="EMBL" id="OOIL02000230">
    <property type="protein sequence ID" value="VFQ62212.1"/>
    <property type="molecule type" value="Genomic_DNA"/>
</dbReference>
<evidence type="ECO:0000259" key="4">
    <source>
        <dbReference type="Pfam" id="PF20167"/>
    </source>
</evidence>
<keyword evidence="1" id="KW-0175">Coiled coil</keyword>
<dbReference type="OrthoDB" id="1425037at2759"/>
<proteinExistence type="predicted"/>
<dbReference type="Pfam" id="PF19259">
    <property type="entry name" value="Ty3_capsid"/>
    <property type="match status" value="1"/>
</dbReference>
<evidence type="ECO:0008006" key="7">
    <source>
        <dbReference type="Google" id="ProtNLM"/>
    </source>
</evidence>
<evidence type="ECO:0000313" key="6">
    <source>
        <dbReference type="Proteomes" id="UP000595140"/>
    </source>
</evidence>
<feature type="region of interest" description="Disordered" evidence="2">
    <location>
        <begin position="632"/>
        <end position="664"/>
    </location>
</feature>
<evidence type="ECO:0000256" key="2">
    <source>
        <dbReference type="SAM" id="MobiDB-lite"/>
    </source>
</evidence>
<feature type="compositionally biased region" description="Basic and acidic residues" evidence="2">
    <location>
        <begin position="597"/>
        <end position="613"/>
    </location>
</feature>
<feature type="compositionally biased region" description="Polar residues" evidence="2">
    <location>
        <begin position="760"/>
        <end position="776"/>
    </location>
</feature>
<accession>A0A484KJG5</accession>
<feature type="region of interest" description="Disordered" evidence="2">
    <location>
        <begin position="165"/>
        <end position="203"/>
    </location>
</feature>
<name>A0A484KJG5_9ASTE</name>
<evidence type="ECO:0000259" key="3">
    <source>
        <dbReference type="Pfam" id="PF19259"/>
    </source>
</evidence>
<reference evidence="5 6" key="1">
    <citation type="submission" date="2018-04" db="EMBL/GenBank/DDBJ databases">
        <authorList>
            <person name="Vogel A."/>
        </authorList>
    </citation>
    <scope>NUCLEOTIDE SEQUENCE [LARGE SCALE GENOMIC DNA]</scope>
</reference>
<organism evidence="5 6">
    <name type="scientific">Cuscuta campestris</name>
    <dbReference type="NCBI Taxonomy" id="132261"/>
    <lineage>
        <taxon>Eukaryota</taxon>
        <taxon>Viridiplantae</taxon>
        <taxon>Streptophyta</taxon>
        <taxon>Embryophyta</taxon>
        <taxon>Tracheophyta</taxon>
        <taxon>Spermatophyta</taxon>
        <taxon>Magnoliopsida</taxon>
        <taxon>eudicotyledons</taxon>
        <taxon>Gunneridae</taxon>
        <taxon>Pentapetalae</taxon>
        <taxon>asterids</taxon>
        <taxon>lamiids</taxon>
        <taxon>Solanales</taxon>
        <taxon>Convolvulaceae</taxon>
        <taxon>Cuscuteae</taxon>
        <taxon>Cuscuta</taxon>
        <taxon>Cuscuta subgen. Grammica</taxon>
        <taxon>Cuscuta sect. Cleistogrammica</taxon>
    </lineage>
</organism>
<feature type="compositionally biased region" description="Polar residues" evidence="2">
    <location>
        <begin position="587"/>
        <end position="596"/>
    </location>
</feature>
<feature type="region of interest" description="Disordered" evidence="2">
    <location>
        <begin position="585"/>
        <end position="613"/>
    </location>
</feature>
<feature type="region of interest" description="Disordered" evidence="2">
    <location>
        <begin position="683"/>
        <end position="782"/>
    </location>
</feature>
<dbReference type="InterPro" id="IPR046796">
    <property type="entry name" value="Transposase_32_dom"/>
</dbReference>
<protein>
    <recommendedName>
        <fullName evidence="7">Ty3 transposon capsid-like protein domain-containing protein</fullName>
    </recommendedName>
</protein>
<feature type="compositionally biased region" description="Basic residues" evidence="2">
    <location>
        <begin position="693"/>
        <end position="702"/>
    </location>
</feature>
<feature type="compositionally biased region" description="Basic and acidic residues" evidence="2">
    <location>
        <begin position="713"/>
        <end position="732"/>
    </location>
</feature>
<feature type="domain" description="Putative plant transposon protein" evidence="4">
    <location>
        <begin position="834"/>
        <end position="1009"/>
    </location>
</feature>
<feature type="coiled-coil region" evidence="1">
    <location>
        <begin position="323"/>
        <end position="354"/>
    </location>
</feature>
<dbReference type="Pfam" id="PF20167">
    <property type="entry name" value="Transposase_32"/>
    <property type="match status" value="1"/>
</dbReference>
<sequence length="1104" mass="124339">MRVDAPRFSGEDPTYWIFWVQKYFDYFLTPEPERWHLVAMLIGHPASEWFHYYQANNPTATWSEFLEAVQQRFDPTYYENYVGLLSKLTQNSTVLAYQTEFETLLNKVSDIPEHTLVAMYIADLKQHIQREVNLHNPTTLPLAFALARKLSTCHIEAAGSSVRDVRRPWSPRPSPPSTAGLLPTLVPSGKPPPTATAGRNSNPASKLLIVRLTNAEKMERNKKGLCWYCDDKWVPGHSCKHRFLLLMGPDEDEVSREDSGGLLTDDDTITTDISSLHSLAGNPNPRALKLAGMLHGSAVQVLYGCEPPSIFPTLSIRARVPEVEEVLRERAELLEDLKANLQRMQQRMRDCANENRRDVTAVAYCLRLPWDVVFTTSSMSPCFGHSFNVKQHHRCHPYQIASSKAGHSLFLLMLYKAVRSSWMAAPKRSGWSDDWLPPSFLPPGIHEHFPDVYAPHLFSPLRGGVSAFQSAEYHLDMLLLGLRSLLIVPVILSSLVLLALSSFRPHPLVVLLLRLAQILPIQFSVFNHLPDHALDTFALGGVVGVHFVIHMVRMKIALPQRWTGKSTPKKKKKIFKKPSWTKLFAMPSTSSSTHTPINEEREHAPDELPTKEDVLKNPILQLTEVPLLKYIPSTLPDNESSQNPSQESKRGMSMEDEESLKGVSEPEFVGEILEEEPLIACSNVPFQDPDSKCKRRKERKKNLSGPSRWSLQKIKDSPVPDDKSEEERKEQKNVSTTKAKKRKGQDAATTPTKKAKPSGEAQTSGARKTRSSSTSKVAEPATLSGKSSLHNFISISARSHFTDIAKKFIIPQRNLDISDFKKKTNLLPVLESNNLFKSVTLPGSYVKKVIQEFFCNLSNACMTDDDPSFHKVFVKGKFYNFSPTVINTLLGTTSCSVVSPIDEDTIWHDLTNGVRNSQHGKLKVPSSVLKSSYALLLKIASYHWLPTTHTNTVPLCMATLIYRFKHCKPFDLGKLVFDQVMTFAATKFKTNQNGLPYPLLIYNILKSQGFTKEDCEEEEQVPPLLQADNRHFEGKHFNDMVTAGASPAAIPNPASVDNQLSFLDKEIKSLQMDADYHHEIAQRSTERMNVLIQIAHTLRQTRHA</sequence>
<keyword evidence="6" id="KW-1185">Reference proteome</keyword>
<gene>
    <name evidence="5" type="ORF">CCAM_LOCUS3988</name>
</gene>
<dbReference type="AlphaFoldDB" id="A0A484KJG5"/>
<feature type="compositionally biased region" description="Polar residues" evidence="2">
    <location>
        <begin position="635"/>
        <end position="646"/>
    </location>
</feature>